<keyword evidence="2" id="KW-0496">Mitochondrion</keyword>
<proteinExistence type="predicted"/>
<gene>
    <name evidence="5" type="ORF">CBR_g24042</name>
</gene>
<dbReference type="Gramene" id="GBG77595">
    <property type="protein sequence ID" value="GBG77595"/>
    <property type="gene ID" value="CBR_g24042"/>
</dbReference>
<organism evidence="5 6">
    <name type="scientific">Chara braunii</name>
    <name type="common">Braun's stonewort</name>
    <dbReference type="NCBI Taxonomy" id="69332"/>
    <lineage>
        <taxon>Eukaryota</taxon>
        <taxon>Viridiplantae</taxon>
        <taxon>Streptophyta</taxon>
        <taxon>Charophyceae</taxon>
        <taxon>Charales</taxon>
        <taxon>Characeae</taxon>
        <taxon>Chara</taxon>
    </lineage>
</organism>
<dbReference type="GO" id="GO:0044183">
    <property type="term" value="F:protein folding chaperone"/>
    <property type="evidence" value="ECO:0007669"/>
    <property type="project" value="TreeGrafter"/>
</dbReference>
<feature type="domain" description="Complex 1 LYR protein" evidence="4">
    <location>
        <begin position="10"/>
        <end position="67"/>
    </location>
</feature>
<comment type="caution">
    <text evidence="5">The sequence shown here is derived from an EMBL/GenBank/DDBJ whole genome shotgun (WGS) entry which is preliminary data.</text>
</comment>
<evidence type="ECO:0000256" key="1">
    <source>
        <dbReference type="ARBA" id="ARBA00004305"/>
    </source>
</evidence>
<evidence type="ECO:0000256" key="3">
    <source>
        <dbReference type="ARBA" id="ARBA00023186"/>
    </source>
</evidence>
<dbReference type="PANTHER" id="PTHR46749">
    <property type="entry name" value="COMPLEX III ASSEMBLY FACTOR LYRM7"/>
    <property type="match status" value="1"/>
</dbReference>
<protein>
    <recommendedName>
        <fullName evidence="4">Complex 1 LYR protein domain-containing protein</fullName>
    </recommendedName>
</protein>
<dbReference type="Proteomes" id="UP000265515">
    <property type="component" value="Unassembled WGS sequence"/>
</dbReference>
<comment type="subcellular location">
    <subcellularLocation>
        <location evidence="1">Mitochondrion matrix</location>
    </subcellularLocation>
</comment>
<sequence length="120" mass="13137">MASASRVTAVRAAFRTLIRAQRVAFANDELAQRLALREIRSGFEKSRHVADVQVVDRLLAEANEAADFIRTQLVQVKMNERGNFEMDVDGTGKGGAVVAEPITPSLVKAISSEVEKENQP</sequence>
<dbReference type="EMBL" id="BFEA01000272">
    <property type="protein sequence ID" value="GBG77595.1"/>
    <property type="molecule type" value="Genomic_DNA"/>
</dbReference>
<dbReference type="InterPro" id="IPR045298">
    <property type="entry name" value="Complex1_LYR_LYRM7"/>
</dbReference>
<keyword evidence="6" id="KW-1185">Reference proteome</keyword>
<evidence type="ECO:0000313" key="6">
    <source>
        <dbReference type="Proteomes" id="UP000265515"/>
    </source>
</evidence>
<dbReference type="Pfam" id="PF05347">
    <property type="entry name" value="Complex1_LYR"/>
    <property type="match status" value="1"/>
</dbReference>
<evidence type="ECO:0000259" key="4">
    <source>
        <dbReference type="Pfam" id="PF05347"/>
    </source>
</evidence>
<dbReference type="STRING" id="69332.A0A388L5M3"/>
<dbReference type="OMA" id="DKDHAGA"/>
<dbReference type="OrthoDB" id="529194at2759"/>
<dbReference type="InterPro" id="IPR050435">
    <property type="entry name" value="MZM1/LYRM7"/>
</dbReference>
<name>A0A388L5M3_CHABU</name>
<dbReference type="PANTHER" id="PTHR46749:SF1">
    <property type="entry name" value="COMPLEX III ASSEMBLY FACTOR LYRM7"/>
    <property type="match status" value="1"/>
</dbReference>
<evidence type="ECO:0000313" key="5">
    <source>
        <dbReference type="EMBL" id="GBG77595.1"/>
    </source>
</evidence>
<dbReference type="GO" id="GO:0034551">
    <property type="term" value="P:mitochondrial respiratory chain complex III assembly"/>
    <property type="evidence" value="ECO:0007669"/>
    <property type="project" value="InterPro"/>
</dbReference>
<dbReference type="GO" id="GO:0005759">
    <property type="term" value="C:mitochondrial matrix"/>
    <property type="evidence" value="ECO:0007669"/>
    <property type="project" value="UniProtKB-SubCell"/>
</dbReference>
<accession>A0A388L5M3</accession>
<keyword evidence="3" id="KW-0143">Chaperone</keyword>
<reference evidence="5 6" key="1">
    <citation type="journal article" date="2018" name="Cell">
        <title>The Chara Genome: Secondary Complexity and Implications for Plant Terrestrialization.</title>
        <authorList>
            <person name="Nishiyama T."/>
            <person name="Sakayama H."/>
            <person name="Vries J.D."/>
            <person name="Buschmann H."/>
            <person name="Saint-Marcoux D."/>
            <person name="Ullrich K.K."/>
            <person name="Haas F.B."/>
            <person name="Vanderstraeten L."/>
            <person name="Becker D."/>
            <person name="Lang D."/>
            <person name="Vosolsobe S."/>
            <person name="Rombauts S."/>
            <person name="Wilhelmsson P.K.I."/>
            <person name="Janitza P."/>
            <person name="Kern R."/>
            <person name="Heyl A."/>
            <person name="Rumpler F."/>
            <person name="Villalobos L.I.A.C."/>
            <person name="Clay J.M."/>
            <person name="Skokan R."/>
            <person name="Toyoda A."/>
            <person name="Suzuki Y."/>
            <person name="Kagoshima H."/>
            <person name="Schijlen E."/>
            <person name="Tajeshwar N."/>
            <person name="Catarino B."/>
            <person name="Hetherington A.J."/>
            <person name="Saltykova A."/>
            <person name="Bonnot C."/>
            <person name="Breuninger H."/>
            <person name="Symeonidi A."/>
            <person name="Radhakrishnan G.V."/>
            <person name="Van Nieuwerburgh F."/>
            <person name="Deforce D."/>
            <person name="Chang C."/>
            <person name="Karol K.G."/>
            <person name="Hedrich R."/>
            <person name="Ulvskov P."/>
            <person name="Glockner G."/>
            <person name="Delwiche C.F."/>
            <person name="Petrasek J."/>
            <person name="Van de Peer Y."/>
            <person name="Friml J."/>
            <person name="Beilby M."/>
            <person name="Dolan L."/>
            <person name="Kohara Y."/>
            <person name="Sugano S."/>
            <person name="Fujiyama A."/>
            <person name="Delaux P.-M."/>
            <person name="Quint M."/>
            <person name="TheiBen G."/>
            <person name="Hagemann M."/>
            <person name="Harholt J."/>
            <person name="Dunand C."/>
            <person name="Zachgo S."/>
            <person name="Langdale J."/>
            <person name="Maumus F."/>
            <person name="Straeten D.V.D."/>
            <person name="Gould S.B."/>
            <person name="Rensing S.A."/>
        </authorList>
    </citation>
    <scope>NUCLEOTIDE SEQUENCE [LARGE SCALE GENOMIC DNA]</scope>
    <source>
        <strain evidence="5 6">S276</strain>
    </source>
</reference>
<dbReference type="InterPro" id="IPR008011">
    <property type="entry name" value="Complex1_LYR_dom"/>
</dbReference>
<dbReference type="AlphaFoldDB" id="A0A388L5M3"/>
<dbReference type="CDD" id="cd20267">
    <property type="entry name" value="Complex1_LYR_LYRM7"/>
    <property type="match status" value="1"/>
</dbReference>
<evidence type="ECO:0000256" key="2">
    <source>
        <dbReference type="ARBA" id="ARBA00023128"/>
    </source>
</evidence>